<evidence type="ECO:0008006" key="5">
    <source>
        <dbReference type="Google" id="ProtNLM"/>
    </source>
</evidence>
<evidence type="ECO:0000256" key="1">
    <source>
        <dbReference type="SAM" id="Phobius"/>
    </source>
</evidence>
<dbReference type="EMBL" id="CP003557">
    <property type="protein sequence ID" value="AFN75103.1"/>
    <property type="molecule type" value="Genomic_DNA"/>
</dbReference>
<evidence type="ECO:0000313" key="3">
    <source>
        <dbReference type="EMBL" id="AFN75103.1"/>
    </source>
</evidence>
<reference evidence="3 4" key="1">
    <citation type="journal article" date="2013" name="PLoS ONE">
        <title>Genomic analysis of Melioribacter roseus, facultatively anaerobic organotrophic bacterium representing a novel deep lineage within Bacteriodetes/Chlorobi group.</title>
        <authorList>
            <person name="Kadnikov V.V."/>
            <person name="Mardanov A.V."/>
            <person name="Podosokorskaya O.A."/>
            <person name="Gavrilov S.N."/>
            <person name="Kublanov I.V."/>
            <person name="Beletsky A.V."/>
            <person name="Bonch-Osmolovskaya E.A."/>
            <person name="Ravin N.V."/>
        </authorList>
    </citation>
    <scope>NUCLEOTIDE SEQUENCE [LARGE SCALE GENOMIC DNA]</scope>
    <source>
        <strain evidence="4">JCM 17771 / P3M-2</strain>
    </source>
</reference>
<dbReference type="HOGENOM" id="CLU_1260020_0_0_10"/>
<feature type="signal peptide" evidence="2">
    <location>
        <begin position="1"/>
        <end position="28"/>
    </location>
</feature>
<accession>I7A1K4</accession>
<sequence>MILKKIAGFMKKTIALLFISLLTTGCLNYTQVTTIKTDGSGKMFIHYWMKWTSQRDSIIVEQLGLFNPDSVRKVFTSGFNKLTSVVTYRNYNDSTIHAQVEFEFTNLDSLNATPVFRDSKLSIKEIDDNTKVFSQFIKPVATGFGFESGNFSLTFIYYLPGEILNHNATEITRNKLTWRYTLDEIGTGKYITATYRPFKLKETPPWIYYAALFVLLTVIVFLFTKRVR</sequence>
<keyword evidence="2" id="KW-0732">Signal</keyword>
<evidence type="ECO:0000256" key="2">
    <source>
        <dbReference type="SAM" id="SignalP"/>
    </source>
</evidence>
<feature type="transmembrane region" description="Helical" evidence="1">
    <location>
        <begin position="206"/>
        <end position="224"/>
    </location>
</feature>
<name>I7A1K4_MELRP</name>
<keyword evidence="1" id="KW-0812">Transmembrane</keyword>
<gene>
    <name evidence="3" type="ordered locus">MROS_1870</name>
</gene>
<dbReference type="PROSITE" id="PS51257">
    <property type="entry name" value="PROKAR_LIPOPROTEIN"/>
    <property type="match status" value="1"/>
</dbReference>
<organism evidence="3 4">
    <name type="scientific">Melioribacter roseus (strain DSM 23840 / JCM 17771 / VKM B-2668 / P3M-2)</name>
    <dbReference type="NCBI Taxonomy" id="1191523"/>
    <lineage>
        <taxon>Bacteria</taxon>
        <taxon>Pseudomonadati</taxon>
        <taxon>Ignavibacteriota</taxon>
        <taxon>Ignavibacteria</taxon>
        <taxon>Ignavibacteriales</taxon>
        <taxon>Melioribacteraceae</taxon>
        <taxon>Melioribacter</taxon>
    </lineage>
</organism>
<keyword evidence="1" id="KW-0472">Membrane</keyword>
<evidence type="ECO:0000313" key="4">
    <source>
        <dbReference type="Proteomes" id="UP000009011"/>
    </source>
</evidence>
<keyword evidence="1" id="KW-1133">Transmembrane helix</keyword>
<dbReference type="STRING" id="1191523.MROS_1870"/>
<proteinExistence type="predicted"/>
<dbReference type="KEGG" id="mro:MROS_1870"/>
<feature type="chain" id="PRO_5003707581" description="Lipoprotein" evidence="2">
    <location>
        <begin position="29"/>
        <end position="228"/>
    </location>
</feature>
<dbReference type="AlphaFoldDB" id="I7A1K4"/>
<dbReference type="Proteomes" id="UP000009011">
    <property type="component" value="Chromosome"/>
</dbReference>
<protein>
    <recommendedName>
        <fullName evidence="5">Lipoprotein</fullName>
    </recommendedName>
</protein>
<keyword evidence="4" id="KW-1185">Reference proteome</keyword>